<dbReference type="Pfam" id="PF14432">
    <property type="entry name" value="DYW_deaminase"/>
    <property type="match status" value="1"/>
</dbReference>
<dbReference type="InterPro" id="IPR046848">
    <property type="entry name" value="E_motif"/>
</dbReference>
<dbReference type="Pfam" id="PF20431">
    <property type="entry name" value="E_motif"/>
    <property type="match status" value="1"/>
</dbReference>
<accession>A0ABM2Z4A4</accession>
<reference evidence="4" key="2">
    <citation type="submission" date="2025-08" db="UniProtKB">
        <authorList>
            <consortium name="RefSeq"/>
        </authorList>
    </citation>
    <scope>IDENTIFICATION</scope>
</reference>
<comment type="similarity">
    <text evidence="1">Belongs to the PPR family. PCMP-H subfamily.</text>
</comment>
<dbReference type="GeneID" id="121209857"/>
<reference evidence="3" key="1">
    <citation type="journal article" date="2020" name="Nat. Genet.">
        <title>Genomic diversifications of five Gossypium allopolyploid species and their impact on cotton improvement.</title>
        <authorList>
            <person name="Chen Z.J."/>
            <person name="Sreedasyam A."/>
            <person name="Ando A."/>
            <person name="Song Q."/>
            <person name="De Santiago L.M."/>
            <person name="Hulse-Kemp A.M."/>
            <person name="Ding M."/>
            <person name="Ye W."/>
            <person name="Kirkbride R.C."/>
            <person name="Jenkins J."/>
            <person name="Plott C."/>
            <person name="Lovell J."/>
            <person name="Lin Y.M."/>
            <person name="Vaughn R."/>
            <person name="Liu B."/>
            <person name="Simpson S."/>
            <person name="Scheffler B.E."/>
            <person name="Wen L."/>
            <person name="Saski C.A."/>
            <person name="Grover C.E."/>
            <person name="Hu G."/>
            <person name="Conover J.L."/>
            <person name="Carlson J.W."/>
            <person name="Shu S."/>
            <person name="Boston L.B."/>
            <person name="Williams M."/>
            <person name="Peterson D.G."/>
            <person name="McGee K."/>
            <person name="Jones D.C."/>
            <person name="Wendel J.F."/>
            <person name="Stelly D.M."/>
            <person name="Grimwood J."/>
            <person name="Schmutz J."/>
        </authorList>
    </citation>
    <scope>NUCLEOTIDE SEQUENCE [LARGE SCALE GENOMIC DNA]</scope>
    <source>
        <strain evidence="3">cv. TM-1</strain>
    </source>
</reference>
<dbReference type="RefSeq" id="XP_040937553.1">
    <property type="nucleotide sequence ID" value="XM_041081619.1"/>
</dbReference>
<feature type="domain" description="DYW" evidence="2">
    <location>
        <begin position="117"/>
        <end position="145"/>
    </location>
</feature>
<proteinExistence type="inferred from homology"/>
<protein>
    <submittedName>
        <fullName evidence="4">Pentatricopeptide repeat-containing protein At1g20230</fullName>
    </submittedName>
</protein>
<organism evidence="3 4">
    <name type="scientific">Gossypium hirsutum</name>
    <name type="common">Upland cotton</name>
    <name type="synonym">Gossypium mexicanum</name>
    <dbReference type="NCBI Taxonomy" id="3635"/>
    <lineage>
        <taxon>Eukaryota</taxon>
        <taxon>Viridiplantae</taxon>
        <taxon>Streptophyta</taxon>
        <taxon>Embryophyta</taxon>
        <taxon>Tracheophyta</taxon>
        <taxon>Spermatophyta</taxon>
        <taxon>Magnoliopsida</taxon>
        <taxon>eudicotyledons</taxon>
        <taxon>Gunneridae</taxon>
        <taxon>Pentapetalae</taxon>
        <taxon>rosids</taxon>
        <taxon>malvids</taxon>
        <taxon>Malvales</taxon>
        <taxon>Malvaceae</taxon>
        <taxon>Malvoideae</taxon>
        <taxon>Gossypium</taxon>
    </lineage>
</organism>
<dbReference type="PANTHER" id="PTHR47926">
    <property type="entry name" value="PENTATRICOPEPTIDE REPEAT-CONTAINING PROTEIN"/>
    <property type="match status" value="1"/>
</dbReference>
<dbReference type="PANTHER" id="PTHR47926:SF433">
    <property type="entry name" value="PENTATRICOPEPTIDE REPEAT-CONTAINING PROTEIN"/>
    <property type="match status" value="1"/>
</dbReference>
<dbReference type="InterPro" id="IPR046960">
    <property type="entry name" value="PPR_At4g14850-like_plant"/>
</dbReference>
<dbReference type="Proteomes" id="UP000818029">
    <property type="component" value="Chromosome A11"/>
</dbReference>
<evidence type="ECO:0000259" key="2">
    <source>
        <dbReference type="Pfam" id="PF14432"/>
    </source>
</evidence>
<evidence type="ECO:0000313" key="4">
    <source>
        <dbReference type="RefSeq" id="XP_040937553.1"/>
    </source>
</evidence>
<name>A0ABM2Z4A4_GOSHI</name>
<dbReference type="InterPro" id="IPR032867">
    <property type="entry name" value="DYW_dom"/>
</dbReference>
<gene>
    <name evidence="4" type="primary">LOC121209857</name>
</gene>
<evidence type="ECO:0000313" key="3">
    <source>
        <dbReference type="Proteomes" id="UP000818029"/>
    </source>
</evidence>
<evidence type="ECO:0000256" key="1">
    <source>
        <dbReference type="ARBA" id="ARBA00006643"/>
    </source>
</evidence>
<sequence length="150" mass="17256">MPVRPEAGVWGHCLELVEFIQCRTGRNRCQIVTQLDAENPGRYVLLSNIYASLGKRREAYRIRNLMKSRGVKKKVGWTSIEIKGKMYTFVAGDRANPEMDLIYSELGKLMERIRQEGYIPDVSFVLHDVEGETKEMMLYAHSEKLPSFLG</sequence>
<keyword evidence="3" id="KW-1185">Reference proteome</keyword>